<dbReference type="SUPFAM" id="SSF56645">
    <property type="entry name" value="Acyl-CoA dehydrogenase NM domain-like"/>
    <property type="match status" value="1"/>
</dbReference>
<dbReference type="OMA" id="YECAVIS"/>
<dbReference type="OrthoDB" id="538336at2759"/>
<dbReference type="PANTHER" id="PTHR10909">
    <property type="entry name" value="ELECTRON TRANSPORT OXIDOREDUCTASE"/>
    <property type="match status" value="1"/>
</dbReference>
<dbReference type="Gene3D" id="2.40.110.10">
    <property type="entry name" value="Butyryl-CoA Dehydrogenase, subunit A, domain 2"/>
    <property type="match status" value="1"/>
</dbReference>
<dbReference type="GO" id="GO:0003997">
    <property type="term" value="F:acyl-CoA oxidase activity"/>
    <property type="evidence" value="ECO:0007669"/>
    <property type="project" value="InterPro"/>
</dbReference>
<dbReference type="GO" id="GO:0005777">
    <property type="term" value="C:peroxisome"/>
    <property type="evidence" value="ECO:0007669"/>
    <property type="project" value="InterPro"/>
</dbReference>
<dbReference type="Gene3D" id="1.20.140.10">
    <property type="entry name" value="Butyryl-CoA Dehydrogenase, subunit A, domain 3"/>
    <property type="match status" value="1"/>
</dbReference>
<proteinExistence type="predicted"/>
<keyword evidence="2" id="KW-1185">Reference proteome</keyword>
<dbReference type="InParanoid" id="A8NN80"/>
<dbReference type="AlphaFoldDB" id="A8NN80"/>
<accession>A8NN80</accession>
<dbReference type="GO" id="GO:0033540">
    <property type="term" value="P:fatty acid beta-oxidation using acyl-CoA oxidase"/>
    <property type="evidence" value="ECO:0007669"/>
    <property type="project" value="TreeGrafter"/>
</dbReference>
<comment type="caution">
    <text evidence="1">The sequence shown here is derived from an EMBL/GenBank/DDBJ whole genome shotgun (WGS) entry which is preliminary data.</text>
</comment>
<dbReference type="STRING" id="240176.A8NN80"/>
<gene>
    <name evidence="1" type="ORF">CC1G_06470</name>
</gene>
<dbReference type="InterPro" id="IPR036250">
    <property type="entry name" value="AcylCo_DH-like_C"/>
</dbReference>
<dbReference type="GO" id="GO:0055088">
    <property type="term" value="P:lipid homeostasis"/>
    <property type="evidence" value="ECO:0007669"/>
    <property type="project" value="TreeGrafter"/>
</dbReference>
<dbReference type="VEuPathDB" id="FungiDB:CC1G_06470"/>
<dbReference type="InterPro" id="IPR046373">
    <property type="entry name" value="Acyl-CoA_Oxase/DH_mid-dom_sf"/>
</dbReference>
<dbReference type="eggNOG" id="KOG0135">
    <property type="taxonomic scope" value="Eukaryota"/>
</dbReference>
<evidence type="ECO:0000313" key="2">
    <source>
        <dbReference type="Proteomes" id="UP000001861"/>
    </source>
</evidence>
<dbReference type="GO" id="GO:0005504">
    <property type="term" value="F:fatty acid binding"/>
    <property type="evidence" value="ECO:0007669"/>
    <property type="project" value="TreeGrafter"/>
</dbReference>
<evidence type="ECO:0000313" key="1">
    <source>
        <dbReference type="EMBL" id="EAU86709.2"/>
    </source>
</evidence>
<dbReference type="SUPFAM" id="SSF47203">
    <property type="entry name" value="Acyl-CoA dehydrogenase C-terminal domain-like"/>
    <property type="match status" value="1"/>
</dbReference>
<organism evidence="1 2">
    <name type="scientific">Coprinopsis cinerea (strain Okayama-7 / 130 / ATCC MYA-4618 / FGSC 9003)</name>
    <name type="common">Inky cap fungus</name>
    <name type="synonym">Hormographiella aspergillata</name>
    <dbReference type="NCBI Taxonomy" id="240176"/>
    <lineage>
        <taxon>Eukaryota</taxon>
        <taxon>Fungi</taxon>
        <taxon>Dikarya</taxon>
        <taxon>Basidiomycota</taxon>
        <taxon>Agaricomycotina</taxon>
        <taxon>Agaricomycetes</taxon>
        <taxon>Agaricomycetidae</taxon>
        <taxon>Agaricales</taxon>
        <taxon>Agaricineae</taxon>
        <taxon>Psathyrellaceae</taxon>
        <taxon>Coprinopsis</taxon>
    </lineage>
</organism>
<dbReference type="InterPro" id="IPR012258">
    <property type="entry name" value="Acyl-CoA_oxidase"/>
</dbReference>
<dbReference type="KEGG" id="cci:CC1G_06470"/>
<dbReference type="Proteomes" id="UP000001861">
    <property type="component" value="Unassembled WGS sequence"/>
</dbReference>
<dbReference type="PANTHER" id="PTHR10909:SF382">
    <property type="entry name" value="ACYL-COENZYME A OXIDASE"/>
    <property type="match status" value="1"/>
</dbReference>
<dbReference type="GO" id="GO:0071949">
    <property type="term" value="F:FAD binding"/>
    <property type="evidence" value="ECO:0007669"/>
    <property type="project" value="InterPro"/>
</dbReference>
<dbReference type="RefSeq" id="XP_001835067.2">
    <property type="nucleotide sequence ID" value="XM_001835015.2"/>
</dbReference>
<name>A8NN80_COPC7</name>
<protein>
    <submittedName>
        <fullName evidence="1">Acyl-CoA oxidase</fullName>
    </submittedName>
</protein>
<dbReference type="EMBL" id="AACS02000012">
    <property type="protein sequence ID" value="EAU86709.2"/>
    <property type="molecule type" value="Genomic_DNA"/>
</dbReference>
<dbReference type="GeneID" id="6011593"/>
<dbReference type="InterPro" id="IPR009100">
    <property type="entry name" value="AcylCoA_DH/oxidase_NM_dom_sf"/>
</dbReference>
<dbReference type="HOGENOM" id="CLU_028041_1_0_1"/>
<reference evidence="1 2" key="1">
    <citation type="journal article" date="2010" name="Proc. Natl. Acad. Sci. U.S.A.">
        <title>Insights into evolution of multicellular fungi from the assembled chromosomes of the mushroom Coprinopsis cinerea (Coprinus cinereus).</title>
        <authorList>
            <person name="Stajich J.E."/>
            <person name="Wilke S.K."/>
            <person name="Ahren D."/>
            <person name="Au C.H."/>
            <person name="Birren B.W."/>
            <person name="Borodovsky M."/>
            <person name="Burns C."/>
            <person name="Canback B."/>
            <person name="Casselton L.A."/>
            <person name="Cheng C.K."/>
            <person name="Deng J."/>
            <person name="Dietrich F.S."/>
            <person name="Fargo D.C."/>
            <person name="Farman M.L."/>
            <person name="Gathman A.C."/>
            <person name="Goldberg J."/>
            <person name="Guigo R."/>
            <person name="Hoegger P.J."/>
            <person name="Hooker J.B."/>
            <person name="Huggins A."/>
            <person name="James T.Y."/>
            <person name="Kamada T."/>
            <person name="Kilaru S."/>
            <person name="Kodira C."/>
            <person name="Kues U."/>
            <person name="Kupfer D."/>
            <person name="Kwan H.S."/>
            <person name="Lomsadze A."/>
            <person name="Li W."/>
            <person name="Lilly W.W."/>
            <person name="Ma L.J."/>
            <person name="Mackey A.J."/>
            <person name="Manning G."/>
            <person name="Martin F."/>
            <person name="Muraguchi H."/>
            <person name="Natvig D.O."/>
            <person name="Palmerini H."/>
            <person name="Ramesh M.A."/>
            <person name="Rehmeyer C.J."/>
            <person name="Roe B.A."/>
            <person name="Shenoy N."/>
            <person name="Stanke M."/>
            <person name="Ter-Hovhannisyan V."/>
            <person name="Tunlid A."/>
            <person name="Velagapudi R."/>
            <person name="Vision T.J."/>
            <person name="Zeng Q."/>
            <person name="Zolan M.E."/>
            <person name="Pukkila P.J."/>
        </authorList>
    </citation>
    <scope>NUCLEOTIDE SEQUENCE [LARGE SCALE GENOMIC DNA]</scope>
    <source>
        <strain evidence="2">Okayama-7 / 130 / ATCC MYA-4618 / FGSC 9003</strain>
    </source>
</reference>
<sequence length="566" mass="63150">MPTRATLHRRTRLSLVSARQTADADIPYNRFPVMASTCADAPPGLSAQDVELCSPKYWAMMRDPICSQDIAMFTILAAHVGLTIGTLSRHLRKRPDLRPLVDRLLRFDTVGIYLLTERGHGLDSFNIETTATKTKDGFVLHTPREEASKFMPASTPLFGIPKVALAMARLIVDEQDRGCRFFVVPICDSRQMYKGVSSIRLPPRSGTGPLDFSITTFTNVHLPPTALVASDIFDFSLPSRPLEAWWDEVWRIQLGTLAVPAPWISAMKATAFIGGRYSMQRCILGKSSEPTPIITFRTQQWPVAHCTAAAMIMDNWYPLVVKTAMTQRDPRIRHALSVIAKATVCRHFQRCIPEIAERCGAQGTFDQNYMARIENDGKGVIIAEGDVLTLCIRLFSELVQGRYTLSLPDPSESALAYHAHSLLQENIDLYNSLGCNHRSDEFNFLILPQSQLAIEAIGHAMAYSAAVEAGMPKAILDVYECAVIRQDPAWYSEVLGITRMQQRIREDAAVTSFMQHLPDYLIQLDIENYVQAPIVTDQGWKSYVSLLPKYSGDSVPSDLGQLQAML</sequence>